<feature type="transmembrane region" description="Helical" evidence="1">
    <location>
        <begin position="118"/>
        <end position="138"/>
    </location>
</feature>
<keyword evidence="1" id="KW-1133">Transmembrane helix</keyword>
<proteinExistence type="predicted"/>
<feature type="transmembrane region" description="Helical" evidence="1">
    <location>
        <begin position="51"/>
        <end position="81"/>
    </location>
</feature>
<comment type="caution">
    <text evidence="2">The sequence shown here is derived from an EMBL/GenBank/DDBJ whole genome shotgun (WGS) entry which is preliminary data.</text>
</comment>
<organism evidence="2 3">
    <name type="scientific">Candidatus Schekmanbacteria bacterium GWA2_38_11</name>
    <dbReference type="NCBI Taxonomy" id="1817876"/>
    <lineage>
        <taxon>Bacteria</taxon>
        <taxon>Candidatus Schekmaniibacteriota</taxon>
    </lineage>
</organism>
<keyword evidence="1" id="KW-0472">Membrane</keyword>
<evidence type="ECO:0000256" key="1">
    <source>
        <dbReference type="SAM" id="Phobius"/>
    </source>
</evidence>
<dbReference type="Proteomes" id="UP000178526">
    <property type="component" value="Unassembled WGS sequence"/>
</dbReference>
<accession>A0A1F7RQ99</accession>
<feature type="transmembrane region" description="Helical" evidence="1">
    <location>
        <begin position="88"/>
        <end position="106"/>
    </location>
</feature>
<feature type="transmembrane region" description="Helical" evidence="1">
    <location>
        <begin position="12"/>
        <end position="31"/>
    </location>
</feature>
<protein>
    <submittedName>
        <fullName evidence="2">Uncharacterized protein</fullName>
    </submittedName>
</protein>
<keyword evidence="1" id="KW-0812">Transmembrane</keyword>
<sequence length="143" mass="16369">MENNLALQGKRPVLITIIASAFILWALMVFFDFSEIIPEMSPKMNGKSVNVILGFRIFGTYAKITDVIQLILIITMIYGLFTMRKAGYFLTFAYMVYAVVSTHSWALMATNLQTKRKLIFDLIGIFLSGAICVVLYNYRKRFK</sequence>
<evidence type="ECO:0000313" key="3">
    <source>
        <dbReference type="Proteomes" id="UP000178526"/>
    </source>
</evidence>
<dbReference type="EMBL" id="MGDB01000014">
    <property type="protein sequence ID" value="OGL43047.1"/>
    <property type="molecule type" value="Genomic_DNA"/>
</dbReference>
<reference evidence="2 3" key="1">
    <citation type="journal article" date="2016" name="Nat. Commun.">
        <title>Thousands of microbial genomes shed light on interconnected biogeochemical processes in an aquifer system.</title>
        <authorList>
            <person name="Anantharaman K."/>
            <person name="Brown C.T."/>
            <person name="Hug L.A."/>
            <person name="Sharon I."/>
            <person name="Castelle C.J."/>
            <person name="Probst A.J."/>
            <person name="Thomas B.C."/>
            <person name="Singh A."/>
            <person name="Wilkins M.J."/>
            <person name="Karaoz U."/>
            <person name="Brodie E.L."/>
            <person name="Williams K.H."/>
            <person name="Hubbard S.S."/>
            <person name="Banfield J.F."/>
        </authorList>
    </citation>
    <scope>NUCLEOTIDE SEQUENCE [LARGE SCALE GENOMIC DNA]</scope>
</reference>
<gene>
    <name evidence="2" type="ORF">A2042_03770</name>
</gene>
<dbReference type="AlphaFoldDB" id="A0A1F7RQ99"/>
<name>A0A1F7RQ99_9BACT</name>
<evidence type="ECO:0000313" key="2">
    <source>
        <dbReference type="EMBL" id="OGL43047.1"/>
    </source>
</evidence>